<dbReference type="NCBIfam" id="NF008629">
    <property type="entry name" value="PRK11617.1"/>
    <property type="match status" value="1"/>
</dbReference>
<protein>
    <recommendedName>
        <fullName evidence="6">Endonuclease V</fullName>
        <ecNumber evidence="6">3.1.21.7</ecNumber>
    </recommendedName>
    <alternativeName>
        <fullName evidence="6">Deoxyinosine 3'endonuclease</fullName>
    </alternativeName>
    <alternativeName>
        <fullName evidence="6">Deoxyribonuclease V</fullName>
        <shortName evidence="6">DNase V</shortName>
    </alternativeName>
</protein>
<evidence type="ECO:0000256" key="4">
    <source>
        <dbReference type="ARBA" id="ARBA00022759"/>
    </source>
</evidence>
<dbReference type="EC" id="3.1.21.7" evidence="6"/>
<evidence type="ECO:0000256" key="2">
    <source>
        <dbReference type="ARBA" id="ARBA00022490"/>
    </source>
</evidence>
<evidence type="ECO:0000256" key="6">
    <source>
        <dbReference type="HAMAP-Rule" id="MF_00801"/>
    </source>
</evidence>
<comment type="catalytic activity">
    <reaction evidence="6">
        <text>Endonucleolytic cleavage at apurinic or apyrimidinic sites to products with a 5'-phosphate.</text>
        <dbReference type="EC" id="3.1.21.7"/>
    </reaction>
</comment>
<dbReference type="GO" id="GO:0000287">
    <property type="term" value="F:magnesium ion binding"/>
    <property type="evidence" value="ECO:0007669"/>
    <property type="project" value="UniProtKB-UniRule"/>
</dbReference>
<keyword evidence="3 6" id="KW-0540">Nuclease</keyword>
<feature type="binding site" evidence="6">
    <location>
        <position position="43"/>
    </location>
    <ligand>
        <name>Mg(2+)</name>
        <dbReference type="ChEBI" id="CHEBI:18420"/>
    </ligand>
</feature>
<dbReference type="EMBL" id="JAHHHD010000010">
    <property type="protein sequence ID" value="MBW4659277.1"/>
    <property type="molecule type" value="Genomic_DNA"/>
</dbReference>
<evidence type="ECO:0000313" key="7">
    <source>
        <dbReference type="EMBL" id="MBW4659277.1"/>
    </source>
</evidence>
<keyword evidence="6" id="KW-0234">DNA repair</keyword>
<accession>A0A951Q9L8</accession>
<gene>
    <name evidence="6 7" type="primary">nfi</name>
    <name evidence="7" type="ORF">KME15_11425</name>
</gene>
<dbReference type="Pfam" id="PF04493">
    <property type="entry name" value="Endonuclease_5"/>
    <property type="match status" value="1"/>
</dbReference>
<evidence type="ECO:0000256" key="1">
    <source>
        <dbReference type="ARBA" id="ARBA00004496"/>
    </source>
</evidence>
<evidence type="ECO:0000256" key="3">
    <source>
        <dbReference type="ARBA" id="ARBA00022722"/>
    </source>
</evidence>
<comment type="subcellular location">
    <subcellularLocation>
        <location evidence="1 6">Cytoplasm</location>
    </subcellularLocation>
</comment>
<keyword evidence="6" id="KW-0227">DNA damage</keyword>
<dbReference type="HAMAP" id="MF_00801">
    <property type="entry name" value="Endonuclease_5"/>
    <property type="match status" value="1"/>
</dbReference>
<dbReference type="GO" id="GO:0003727">
    <property type="term" value="F:single-stranded RNA binding"/>
    <property type="evidence" value="ECO:0007669"/>
    <property type="project" value="TreeGrafter"/>
</dbReference>
<keyword evidence="6" id="KW-0460">Magnesium</keyword>
<comment type="cofactor">
    <cofactor evidence="6">
        <name>Mg(2+)</name>
        <dbReference type="ChEBI" id="CHEBI:18420"/>
    </cofactor>
</comment>
<reference evidence="7" key="2">
    <citation type="journal article" date="2022" name="Microbiol. Resour. Announc.">
        <title>Metagenome Sequencing to Explore Phylogenomics of Terrestrial Cyanobacteria.</title>
        <authorList>
            <person name="Ward R.D."/>
            <person name="Stajich J.E."/>
            <person name="Johansen J.R."/>
            <person name="Huntemann M."/>
            <person name="Clum A."/>
            <person name="Foster B."/>
            <person name="Foster B."/>
            <person name="Roux S."/>
            <person name="Palaniappan K."/>
            <person name="Varghese N."/>
            <person name="Mukherjee S."/>
            <person name="Reddy T.B.K."/>
            <person name="Daum C."/>
            <person name="Copeland A."/>
            <person name="Chen I.A."/>
            <person name="Ivanova N.N."/>
            <person name="Kyrpides N.C."/>
            <person name="Shapiro N."/>
            <person name="Eloe-Fadrosh E.A."/>
            <person name="Pietrasiak N."/>
        </authorList>
    </citation>
    <scope>NUCLEOTIDE SEQUENCE</scope>
    <source>
        <strain evidence="7">UHER 2000/2452</strain>
    </source>
</reference>
<dbReference type="Gene3D" id="3.30.2170.10">
    <property type="entry name" value="archaeoglobus fulgidus dsm 4304 superfamily"/>
    <property type="match status" value="1"/>
</dbReference>
<feature type="site" description="Interaction with target DNA" evidence="6">
    <location>
        <position position="81"/>
    </location>
</feature>
<dbReference type="GO" id="GO:0005737">
    <property type="term" value="C:cytoplasm"/>
    <property type="evidence" value="ECO:0007669"/>
    <property type="project" value="UniProtKB-SubCell"/>
</dbReference>
<dbReference type="PANTHER" id="PTHR28511">
    <property type="entry name" value="ENDONUCLEASE V"/>
    <property type="match status" value="1"/>
</dbReference>
<dbReference type="GO" id="GO:0006281">
    <property type="term" value="P:DNA repair"/>
    <property type="evidence" value="ECO:0007669"/>
    <property type="project" value="UniProtKB-UniRule"/>
</dbReference>
<reference evidence="7" key="1">
    <citation type="submission" date="2021-05" db="EMBL/GenBank/DDBJ databases">
        <authorList>
            <person name="Pietrasiak N."/>
            <person name="Ward R."/>
            <person name="Stajich J.E."/>
            <person name="Kurbessoian T."/>
        </authorList>
    </citation>
    <scope>NUCLEOTIDE SEQUENCE</scope>
    <source>
        <strain evidence="7">UHER 2000/2452</strain>
    </source>
</reference>
<name>A0A951Q9L8_9CYAN</name>
<keyword evidence="2 6" id="KW-0963">Cytoplasm</keyword>
<dbReference type="GO" id="GO:0016891">
    <property type="term" value="F:RNA endonuclease activity producing 5'-phosphomonoesters, hydrolytic mechanism"/>
    <property type="evidence" value="ECO:0007669"/>
    <property type="project" value="TreeGrafter"/>
</dbReference>
<comment type="similarity">
    <text evidence="6">Belongs to the endonuclease V family.</text>
</comment>
<evidence type="ECO:0000256" key="5">
    <source>
        <dbReference type="ARBA" id="ARBA00022801"/>
    </source>
</evidence>
<dbReference type="CDD" id="cd06559">
    <property type="entry name" value="Endonuclease_V"/>
    <property type="match status" value="1"/>
</dbReference>
<dbReference type="GO" id="GO:0043737">
    <property type="term" value="F:deoxyribonuclease V activity"/>
    <property type="evidence" value="ECO:0007669"/>
    <property type="project" value="UniProtKB-UniRule"/>
</dbReference>
<sequence>MQIPRSHDWNLTAEAAIALQQSLRTQIVTTDRLGKVQKVAGVDVAFEDGGEITRSAVVVLSFPELQVLEQTIARRPTTFPYIPGLLSFREVPAVLDALENLKTTPDLLLCDGMGIAHPRRFGIACHIGWLTDLPAIGVGKSRLVGKHPEVPDKKSAWVPLQDKGETIGAVLRTRVGTHPLYISPGHRVSLETAIAYVMGCTTRYRLPETTRHADKLSKLPASQVDSKLKIEPNPQQLSLGL</sequence>
<keyword evidence="5 6" id="KW-0378">Hydrolase</keyword>
<comment type="function">
    <text evidence="6">DNA repair enzyme involved in the repair of deaminated bases. Selectively cleaves double-stranded DNA at the second phosphodiester bond 3' to a deoxyinosine leaving behind the intact lesion on the nicked DNA.</text>
</comment>
<dbReference type="InterPro" id="IPR007581">
    <property type="entry name" value="Endonuclease-V"/>
</dbReference>
<keyword evidence="4 6" id="KW-0255">Endonuclease</keyword>
<keyword evidence="6" id="KW-0479">Metal-binding</keyword>
<dbReference type="Proteomes" id="UP000757435">
    <property type="component" value="Unassembled WGS sequence"/>
</dbReference>
<feature type="binding site" evidence="6">
    <location>
        <position position="111"/>
    </location>
    <ligand>
        <name>Mg(2+)</name>
        <dbReference type="ChEBI" id="CHEBI:18420"/>
    </ligand>
</feature>
<comment type="caution">
    <text evidence="7">The sequence shown here is derived from an EMBL/GenBank/DDBJ whole genome shotgun (WGS) entry which is preliminary data.</text>
</comment>
<proteinExistence type="inferred from homology"/>
<dbReference type="AlphaFoldDB" id="A0A951Q9L8"/>
<evidence type="ECO:0000313" key="8">
    <source>
        <dbReference type="Proteomes" id="UP000757435"/>
    </source>
</evidence>
<dbReference type="PANTHER" id="PTHR28511:SF1">
    <property type="entry name" value="ENDONUCLEASE V"/>
    <property type="match status" value="1"/>
</dbReference>
<organism evidence="7 8">
    <name type="scientific">Drouetiella hepatica Uher 2000/2452</name>
    <dbReference type="NCBI Taxonomy" id="904376"/>
    <lineage>
        <taxon>Bacteria</taxon>
        <taxon>Bacillati</taxon>
        <taxon>Cyanobacteriota</taxon>
        <taxon>Cyanophyceae</taxon>
        <taxon>Oculatellales</taxon>
        <taxon>Oculatellaceae</taxon>
        <taxon>Drouetiella</taxon>
    </lineage>
</organism>